<dbReference type="Proteomes" id="UP000829685">
    <property type="component" value="Unassembled WGS sequence"/>
</dbReference>
<organism evidence="2 3">
    <name type="scientific">Neoarthrinium moseri</name>
    <dbReference type="NCBI Taxonomy" id="1658444"/>
    <lineage>
        <taxon>Eukaryota</taxon>
        <taxon>Fungi</taxon>
        <taxon>Dikarya</taxon>
        <taxon>Ascomycota</taxon>
        <taxon>Pezizomycotina</taxon>
        <taxon>Sordariomycetes</taxon>
        <taxon>Xylariomycetidae</taxon>
        <taxon>Amphisphaeriales</taxon>
        <taxon>Apiosporaceae</taxon>
        <taxon>Neoarthrinium</taxon>
    </lineage>
</organism>
<dbReference type="GO" id="GO:0016747">
    <property type="term" value="F:acyltransferase activity, transferring groups other than amino-acyl groups"/>
    <property type="evidence" value="ECO:0007669"/>
    <property type="project" value="InterPro"/>
</dbReference>
<dbReference type="InterPro" id="IPR051531">
    <property type="entry name" value="N-acetyltransferase"/>
</dbReference>
<dbReference type="PROSITE" id="PS51186">
    <property type="entry name" value="GNAT"/>
    <property type="match status" value="1"/>
</dbReference>
<evidence type="ECO:0000313" key="2">
    <source>
        <dbReference type="EMBL" id="KAI1850189.1"/>
    </source>
</evidence>
<accession>A0A9Q0AHN5</accession>
<gene>
    <name evidence="2" type="ORF">JX265_013468</name>
</gene>
<dbReference type="EMBL" id="JAFIMR010000071">
    <property type="protein sequence ID" value="KAI1850189.1"/>
    <property type="molecule type" value="Genomic_DNA"/>
</dbReference>
<dbReference type="InterPro" id="IPR000182">
    <property type="entry name" value="GNAT_dom"/>
</dbReference>
<dbReference type="PANTHER" id="PTHR43792">
    <property type="entry name" value="GNAT FAMILY, PUTATIVE (AFU_ORTHOLOGUE AFUA_3G00765)-RELATED-RELATED"/>
    <property type="match status" value="1"/>
</dbReference>
<feature type="domain" description="N-acetyltransferase" evidence="1">
    <location>
        <begin position="44"/>
        <end position="193"/>
    </location>
</feature>
<comment type="caution">
    <text evidence="2">The sequence shown here is derived from an EMBL/GenBank/DDBJ whole genome shotgun (WGS) entry which is preliminary data.</text>
</comment>
<evidence type="ECO:0000259" key="1">
    <source>
        <dbReference type="PROSITE" id="PS51186"/>
    </source>
</evidence>
<dbReference type="CDD" id="cd04301">
    <property type="entry name" value="NAT_SF"/>
    <property type="match status" value="1"/>
</dbReference>
<dbReference type="SUPFAM" id="SSF55729">
    <property type="entry name" value="Acyl-CoA N-acyltransferases (Nat)"/>
    <property type="match status" value="1"/>
</dbReference>
<keyword evidence="3" id="KW-1185">Reference proteome</keyword>
<name>A0A9Q0AHN5_9PEZI</name>
<dbReference type="Gene3D" id="3.40.630.30">
    <property type="match status" value="1"/>
</dbReference>
<reference evidence="2" key="1">
    <citation type="submission" date="2021-03" db="EMBL/GenBank/DDBJ databases">
        <title>Revisited historic fungal species revealed as producer of novel bioactive compounds through whole genome sequencing and comparative genomics.</title>
        <authorList>
            <person name="Vignolle G.A."/>
            <person name="Hochenegger N."/>
            <person name="Mach R.L."/>
            <person name="Mach-Aigner A.R."/>
            <person name="Javad Rahimi M."/>
            <person name="Salim K.A."/>
            <person name="Chan C.M."/>
            <person name="Lim L.B.L."/>
            <person name="Cai F."/>
            <person name="Druzhinina I.S."/>
            <person name="U'Ren J.M."/>
            <person name="Derntl C."/>
        </authorList>
    </citation>
    <scope>NUCLEOTIDE SEQUENCE</scope>
    <source>
        <strain evidence="2">TUCIM 5799</strain>
    </source>
</reference>
<dbReference type="AlphaFoldDB" id="A0A9Q0AHN5"/>
<sequence length="201" mass="23365">MSSPNAFRSQRLYYRAVEDTDFDRQWFHTQIQSDPAVFSLFDPSVVRPQTRSQSDSKLADIQKGLLGVFICLPPQNTTTQDADILEKLTPIGILNLDDVAGERYRHHHRLVELQISIAPSYQNQGYGSEAIRWALDWAFERANIHSVGLGCVEYNDRGKRLYEKLGFVMEGRCRKCHFHERKWWDILLYSMLEGEWEALKG</sequence>
<evidence type="ECO:0000313" key="3">
    <source>
        <dbReference type="Proteomes" id="UP000829685"/>
    </source>
</evidence>
<dbReference type="InterPro" id="IPR016181">
    <property type="entry name" value="Acyl_CoA_acyltransferase"/>
</dbReference>
<proteinExistence type="predicted"/>
<protein>
    <recommendedName>
        <fullName evidence="1">N-acetyltransferase domain-containing protein</fullName>
    </recommendedName>
</protein>
<dbReference type="Pfam" id="PF13302">
    <property type="entry name" value="Acetyltransf_3"/>
    <property type="match status" value="1"/>
</dbReference>